<dbReference type="GeneTree" id="ENSGT01030000237135"/>
<keyword evidence="4" id="KW-1185">Reference proteome</keyword>
<feature type="signal peptide" evidence="2">
    <location>
        <begin position="1"/>
        <end position="15"/>
    </location>
</feature>
<feature type="region of interest" description="Disordered" evidence="1">
    <location>
        <begin position="45"/>
        <end position="100"/>
    </location>
</feature>
<organism evidence="3 4">
    <name type="scientific">Tetraodon nigroviridis</name>
    <name type="common">Spotted green pufferfish</name>
    <name type="synonym">Chelonodon nigroviridis</name>
    <dbReference type="NCBI Taxonomy" id="99883"/>
    <lineage>
        <taxon>Eukaryota</taxon>
        <taxon>Metazoa</taxon>
        <taxon>Chordata</taxon>
        <taxon>Craniata</taxon>
        <taxon>Vertebrata</taxon>
        <taxon>Euteleostomi</taxon>
        <taxon>Actinopterygii</taxon>
        <taxon>Neopterygii</taxon>
        <taxon>Teleostei</taxon>
        <taxon>Neoteleostei</taxon>
        <taxon>Acanthomorphata</taxon>
        <taxon>Eupercaria</taxon>
        <taxon>Tetraodontiformes</taxon>
        <taxon>Tetradontoidea</taxon>
        <taxon>Tetraodontidae</taxon>
        <taxon>Tetraodon</taxon>
    </lineage>
</organism>
<reference evidence="4" key="1">
    <citation type="journal article" date="2004" name="Nature">
        <title>Genome duplication in the teleost fish Tetraodon nigroviridis reveals the early vertebrate proto-karyotype.</title>
        <authorList>
            <person name="Jaillon O."/>
            <person name="Aury J.-M."/>
            <person name="Brunet F."/>
            <person name="Petit J.-L."/>
            <person name="Stange-Thomann N."/>
            <person name="Mauceli E."/>
            <person name="Bouneau L."/>
            <person name="Fischer C."/>
            <person name="Ozouf-Costaz C."/>
            <person name="Bernot A."/>
            <person name="Nicaud S."/>
            <person name="Jaffe D."/>
            <person name="Fisher S."/>
            <person name="Lutfalla G."/>
            <person name="Dossat C."/>
            <person name="Segurens B."/>
            <person name="Dasilva C."/>
            <person name="Salanoubat M."/>
            <person name="Levy M."/>
            <person name="Boudet N."/>
            <person name="Castellano S."/>
            <person name="Anthouard V."/>
            <person name="Jubin C."/>
            <person name="Castelli V."/>
            <person name="Katinka M."/>
            <person name="Vacherie B."/>
            <person name="Biemont C."/>
            <person name="Skalli Z."/>
            <person name="Cattolico L."/>
            <person name="Poulain J."/>
            <person name="De Berardinis V."/>
            <person name="Cruaud C."/>
            <person name="Duprat S."/>
            <person name="Brottier P."/>
            <person name="Coutanceau J.-P."/>
            <person name="Gouzy J."/>
            <person name="Parra G."/>
            <person name="Lardier G."/>
            <person name="Chapple C."/>
            <person name="McKernan K.J."/>
            <person name="McEwan P."/>
            <person name="Bosak S."/>
            <person name="Kellis M."/>
            <person name="Volff J.-N."/>
            <person name="Guigo R."/>
            <person name="Zody M.C."/>
            <person name="Mesirov J."/>
            <person name="Lindblad-Toh K."/>
            <person name="Birren B."/>
            <person name="Nusbaum C."/>
            <person name="Kahn D."/>
            <person name="Robinson-Rechavi M."/>
            <person name="Laudet V."/>
            <person name="Schachter V."/>
            <person name="Quetier F."/>
            <person name="Saurin W."/>
            <person name="Scarpelli C."/>
            <person name="Wincker P."/>
            <person name="Lander E.S."/>
            <person name="Weissenbach J."/>
            <person name="Roest Crollius H."/>
        </authorList>
    </citation>
    <scope>NUCLEOTIDE SEQUENCE [LARGE SCALE GENOMIC DNA]</scope>
</reference>
<proteinExistence type="predicted"/>
<dbReference type="Ensembl" id="ENSTNIT00000001148.1">
    <property type="protein sequence ID" value="ENSTNIP00000002964.1"/>
    <property type="gene ID" value="ENSTNIG00000000965.1"/>
</dbReference>
<name>H3C3Z5_TETNG</name>
<protein>
    <submittedName>
        <fullName evidence="3">Uncharacterized protein</fullName>
    </submittedName>
</protein>
<evidence type="ECO:0000256" key="2">
    <source>
        <dbReference type="SAM" id="SignalP"/>
    </source>
</evidence>
<dbReference type="Proteomes" id="UP000007303">
    <property type="component" value="Unassembled WGS sequence"/>
</dbReference>
<evidence type="ECO:0000313" key="3">
    <source>
        <dbReference type="Ensembl" id="ENSTNIP00000002964.1"/>
    </source>
</evidence>
<reference evidence="3" key="3">
    <citation type="submission" date="2025-09" db="UniProtKB">
        <authorList>
            <consortium name="Ensembl"/>
        </authorList>
    </citation>
    <scope>IDENTIFICATION</scope>
</reference>
<evidence type="ECO:0000313" key="4">
    <source>
        <dbReference type="Proteomes" id="UP000007303"/>
    </source>
</evidence>
<dbReference type="Pfam" id="PF07117">
    <property type="entry name" value="DUF1373"/>
    <property type="match status" value="1"/>
</dbReference>
<sequence>MLLWLLFLLVGCVVATPVQKAGVGGSWFHPRSLSELPPQYAPSSWYSPDVSQQMASSPTGGDVQSPQPADWSYQMAGPPEQGLMQPLVPGSDGEYSEPFFTDTSGLTPVYTYGSRSRYQRGRAVFAQTRYIPGEPVYQPGPIFHSRKSFKRGGL</sequence>
<dbReference type="STRING" id="99883.ENSTNIP00000002964"/>
<evidence type="ECO:0000256" key="1">
    <source>
        <dbReference type="SAM" id="MobiDB-lite"/>
    </source>
</evidence>
<dbReference type="InterPro" id="IPR009803">
    <property type="entry name" value="DUF1373"/>
</dbReference>
<dbReference type="AlphaFoldDB" id="H3C3Z5"/>
<keyword evidence="2" id="KW-0732">Signal</keyword>
<dbReference type="InParanoid" id="H3C3Z5"/>
<feature type="chain" id="PRO_5012045276" evidence="2">
    <location>
        <begin position="16"/>
        <end position="154"/>
    </location>
</feature>
<feature type="compositionally biased region" description="Polar residues" evidence="1">
    <location>
        <begin position="45"/>
        <end position="67"/>
    </location>
</feature>
<reference evidence="3" key="2">
    <citation type="submission" date="2025-08" db="UniProtKB">
        <authorList>
            <consortium name="Ensembl"/>
        </authorList>
    </citation>
    <scope>IDENTIFICATION</scope>
</reference>
<dbReference type="HOGENOM" id="CLU_1864524_0_0_1"/>
<accession>H3C3Z5</accession>